<reference evidence="3" key="1">
    <citation type="journal article" date="2020" name="mSystems">
        <title>Genome- and Community-Level Interaction Insights into Carbon Utilization and Element Cycling Functions of Hydrothermarchaeota in Hydrothermal Sediment.</title>
        <authorList>
            <person name="Zhou Z."/>
            <person name="Liu Y."/>
            <person name="Xu W."/>
            <person name="Pan J."/>
            <person name="Luo Z.H."/>
            <person name="Li M."/>
        </authorList>
    </citation>
    <scope>NUCLEOTIDE SEQUENCE [LARGE SCALE GENOMIC DNA]</scope>
    <source>
        <strain evidence="3">SpSt-374</strain>
    </source>
</reference>
<feature type="transmembrane region" description="Helical" evidence="1">
    <location>
        <begin position="45"/>
        <end position="68"/>
    </location>
</feature>
<evidence type="ECO:0000256" key="1">
    <source>
        <dbReference type="SAM" id="Phobius"/>
    </source>
</evidence>
<name>A0A7C3VK68_9CYAN</name>
<dbReference type="EMBL" id="DSPX01000124">
    <property type="protein sequence ID" value="HGG01377.1"/>
    <property type="molecule type" value="Genomic_DNA"/>
</dbReference>
<proteinExistence type="predicted"/>
<protein>
    <submittedName>
        <fullName evidence="3">Peptidoglycan-binding protein</fullName>
    </submittedName>
</protein>
<sequence>METLAYLHLYQAFEDNHSPELASDIARFWRPSNWHQTSNLALMRLVSRAICLAFASACTTALLLVGVADTAFSIPLRQGDTGAEVSRLQQRLRSLGYFRENTTGYYGQNTETAVRTFQQDASLSVDGIYGENTDLALRSRLGEAWAAAKVLKVGDRGLAVRKLQERLVIAGYPNVAIDDNYGSQTQEAVRLFQEGLGLRNQNGIADLETQAALGEKLYVVVVPARNQAILNRVLGIFPTAFLAPHRLGTYVHAGSYPRRDVAEIRVEELRRQGIPDARVAYL</sequence>
<dbReference type="Gene3D" id="1.10.101.10">
    <property type="entry name" value="PGBD-like superfamily/PGBD"/>
    <property type="match status" value="2"/>
</dbReference>
<organism evidence="3">
    <name type="scientific">Planktothricoides sp. SpSt-374</name>
    <dbReference type="NCBI Taxonomy" id="2282167"/>
    <lineage>
        <taxon>Bacteria</taxon>
        <taxon>Bacillati</taxon>
        <taxon>Cyanobacteriota</taxon>
        <taxon>Cyanophyceae</taxon>
        <taxon>Oscillatoriophycideae</taxon>
        <taxon>Oscillatoriales</taxon>
        <taxon>Oscillatoriaceae</taxon>
        <taxon>Planktothricoides</taxon>
    </lineage>
</organism>
<feature type="domain" description="Peptidoglycan binding-like" evidence="2">
    <location>
        <begin position="81"/>
        <end position="133"/>
    </location>
</feature>
<dbReference type="InterPro" id="IPR036366">
    <property type="entry name" value="PGBDSf"/>
</dbReference>
<keyword evidence="1" id="KW-0472">Membrane</keyword>
<dbReference type="InterPro" id="IPR002477">
    <property type="entry name" value="Peptidoglycan-bd-like"/>
</dbReference>
<evidence type="ECO:0000313" key="3">
    <source>
        <dbReference type="EMBL" id="HGG01377.1"/>
    </source>
</evidence>
<comment type="caution">
    <text evidence="3">The sequence shown here is derived from an EMBL/GenBank/DDBJ whole genome shotgun (WGS) entry which is preliminary data.</text>
</comment>
<dbReference type="InterPro" id="IPR036365">
    <property type="entry name" value="PGBD-like_sf"/>
</dbReference>
<accession>A0A7C3VK68</accession>
<dbReference type="SUPFAM" id="SSF47090">
    <property type="entry name" value="PGBD-like"/>
    <property type="match status" value="2"/>
</dbReference>
<feature type="domain" description="Peptidoglycan binding-like" evidence="2">
    <location>
        <begin position="157"/>
        <end position="213"/>
    </location>
</feature>
<keyword evidence="1" id="KW-0812">Transmembrane</keyword>
<evidence type="ECO:0000259" key="2">
    <source>
        <dbReference type="Pfam" id="PF01471"/>
    </source>
</evidence>
<dbReference type="Pfam" id="PF01471">
    <property type="entry name" value="PG_binding_1"/>
    <property type="match status" value="2"/>
</dbReference>
<keyword evidence="1" id="KW-1133">Transmembrane helix</keyword>
<dbReference type="AlphaFoldDB" id="A0A7C3VK68"/>
<gene>
    <name evidence="3" type="ORF">ENR15_12190</name>
</gene>